<evidence type="ECO:0000256" key="3">
    <source>
        <dbReference type="ARBA" id="ARBA00015084"/>
    </source>
</evidence>
<evidence type="ECO:0000256" key="1">
    <source>
        <dbReference type="ARBA" id="ARBA00004886"/>
    </source>
</evidence>
<dbReference type="GO" id="GO:0018189">
    <property type="term" value="P:pyrroloquinoline quinone biosynthetic process"/>
    <property type="evidence" value="ECO:0007669"/>
    <property type="project" value="UniProtKB-UniRule"/>
</dbReference>
<dbReference type="InterPro" id="IPR036866">
    <property type="entry name" value="RibonucZ/Hydroxyglut_hydro"/>
</dbReference>
<organism evidence="8 9">
    <name type="scientific">Actinophytocola xanthii</name>
    <dbReference type="NCBI Taxonomy" id="1912961"/>
    <lineage>
        <taxon>Bacteria</taxon>
        <taxon>Bacillati</taxon>
        <taxon>Actinomycetota</taxon>
        <taxon>Actinomycetes</taxon>
        <taxon>Pseudonocardiales</taxon>
        <taxon>Pseudonocardiaceae</taxon>
    </lineage>
</organism>
<dbReference type="RefSeq" id="WP_075123607.1">
    <property type="nucleotide sequence ID" value="NZ_MSIE01000001.1"/>
</dbReference>
<dbReference type="EMBL" id="MSIE01000001">
    <property type="protein sequence ID" value="OLF19573.1"/>
    <property type="molecule type" value="Genomic_DNA"/>
</dbReference>
<comment type="pathway">
    <text evidence="1 6">Cofactor biosynthesis; pyrroloquinoline quinone biosynthesis.</text>
</comment>
<proteinExistence type="inferred from homology"/>
<dbReference type="HAMAP" id="MF_00653">
    <property type="entry name" value="PQQ_syn_PqqB"/>
    <property type="match status" value="1"/>
</dbReference>
<accession>A0A1Q8CYY1</accession>
<feature type="domain" description="Metallo-beta-lactamase" evidence="7">
    <location>
        <begin position="51"/>
        <end position="240"/>
    </location>
</feature>
<dbReference type="NCBIfam" id="TIGR02108">
    <property type="entry name" value="PQQ_syn_pqqB"/>
    <property type="match status" value="1"/>
</dbReference>
<evidence type="ECO:0000256" key="6">
    <source>
        <dbReference type="HAMAP-Rule" id="MF_00653"/>
    </source>
</evidence>
<sequence length="296" mass="31454">MKVRLLGTAAGGGFPQWNCACALCVACRAGTAHVPPRNQDCLAISADGVEWYLVNASPDIRAQVNTEPSLAPGPGPRDTPLRGVLLTDAELDHTLGLTLLREGAGLSVWAPPAVLDALESRFPIRGTVARYGDWSWQQPGSSIAGLRLSSLPVSDKRPKYARDSGVEGPWVVAYRFEDPATGGALVYAPCLATWPPGFDEFLAGASCVLLDGTFFSPKEMTGAGTSTGAQRAMGHLPIDGPDGSLARIRASTESSTRWMYTHLNNTNPVLDRRSPEYRLVVDAGVELPLDGTALDL</sequence>
<dbReference type="InterPro" id="IPR001279">
    <property type="entry name" value="Metallo-B-lactamas"/>
</dbReference>
<dbReference type="STRING" id="1912961.BU204_01240"/>
<dbReference type="Pfam" id="PF12706">
    <property type="entry name" value="Lactamase_B_2"/>
    <property type="match status" value="1"/>
</dbReference>
<evidence type="ECO:0000313" key="8">
    <source>
        <dbReference type="EMBL" id="OLF19573.1"/>
    </source>
</evidence>
<dbReference type="Proteomes" id="UP000185596">
    <property type="component" value="Unassembled WGS sequence"/>
</dbReference>
<dbReference type="InterPro" id="IPR011842">
    <property type="entry name" value="PQQ_synth_PqqB"/>
</dbReference>
<dbReference type="AlphaFoldDB" id="A0A1Q8CYY1"/>
<dbReference type="SUPFAM" id="SSF56281">
    <property type="entry name" value="Metallo-hydrolase/oxidoreductase"/>
    <property type="match status" value="1"/>
</dbReference>
<name>A0A1Q8CYY1_9PSEU</name>
<keyword evidence="4 6" id="KW-0813">Transport</keyword>
<evidence type="ECO:0000256" key="5">
    <source>
        <dbReference type="ARBA" id="ARBA00022905"/>
    </source>
</evidence>
<evidence type="ECO:0000313" key="9">
    <source>
        <dbReference type="Proteomes" id="UP000185596"/>
    </source>
</evidence>
<evidence type="ECO:0000256" key="4">
    <source>
        <dbReference type="ARBA" id="ARBA00022448"/>
    </source>
</evidence>
<comment type="function">
    <text evidence="6">May be involved in the transport of PQQ or its precursor to the periplasm.</text>
</comment>
<dbReference type="UniPathway" id="UPA00539"/>
<dbReference type="OrthoDB" id="9778305at2"/>
<comment type="similarity">
    <text evidence="2 6">Belongs to the PqqB family.</text>
</comment>
<evidence type="ECO:0000256" key="2">
    <source>
        <dbReference type="ARBA" id="ARBA00008481"/>
    </source>
</evidence>
<evidence type="ECO:0000259" key="7">
    <source>
        <dbReference type="Pfam" id="PF12706"/>
    </source>
</evidence>
<gene>
    <name evidence="6" type="primary">pqqB</name>
    <name evidence="8" type="ORF">BU204_01240</name>
</gene>
<dbReference type="Gene3D" id="3.60.15.10">
    <property type="entry name" value="Ribonuclease Z/Hydroxyacylglutathione hydrolase-like"/>
    <property type="match status" value="1"/>
</dbReference>
<reference evidence="8 9" key="1">
    <citation type="submission" date="2016-12" db="EMBL/GenBank/DDBJ databases">
        <title>The draft genome sequence of Actinophytocola sp. 11-183.</title>
        <authorList>
            <person name="Wang W."/>
            <person name="Yuan L."/>
        </authorList>
    </citation>
    <scope>NUCLEOTIDE SEQUENCE [LARGE SCALE GENOMIC DNA]</scope>
    <source>
        <strain evidence="8 9">11-183</strain>
    </source>
</reference>
<comment type="caution">
    <text evidence="8">The sequence shown here is derived from an EMBL/GenBank/DDBJ whole genome shotgun (WGS) entry which is preliminary data.</text>
</comment>
<keyword evidence="5 6" id="KW-0884">PQQ biosynthesis</keyword>
<protein>
    <recommendedName>
        <fullName evidence="3 6">Coenzyme PQQ synthesis protein B</fullName>
    </recommendedName>
    <alternativeName>
        <fullName evidence="6">Pyrroloquinoline quinone biosynthesis protein B</fullName>
    </alternativeName>
</protein>
<keyword evidence="9" id="KW-1185">Reference proteome</keyword>